<comment type="caution">
    <text evidence="2">The sequence shown here is derived from an EMBL/GenBank/DDBJ whole genome shotgun (WGS) entry which is preliminary data.</text>
</comment>
<sequence>MRELVVTRHDRIGTRKATNLSLDMALVAEARALGINLSRTCEDALAKQIAAERGRRWQEENKEAIAAWNAWAENNELPLEKYRQF</sequence>
<evidence type="ECO:0000313" key="2">
    <source>
        <dbReference type="EMBL" id="GBH31289.1"/>
    </source>
</evidence>
<evidence type="ECO:0000256" key="1">
    <source>
        <dbReference type="ARBA" id="ARBA00022649"/>
    </source>
</evidence>
<accession>A0A401J3Q8</accession>
<gene>
    <name evidence="2" type="ORF">MBESOW_P2550</name>
</gene>
<dbReference type="STRING" id="1192759.GCA_000277525_01455"/>
<dbReference type="Pfam" id="PF07362">
    <property type="entry name" value="CcdA"/>
    <property type="match status" value="1"/>
</dbReference>
<dbReference type="EMBL" id="BBQY01000014">
    <property type="protein sequence ID" value="GBH31289.1"/>
    <property type="molecule type" value="Genomic_DNA"/>
</dbReference>
<dbReference type="AlphaFoldDB" id="A0A401J3Q8"/>
<reference evidence="2 3" key="1">
    <citation type="submission" date="2014-12" db="EMBL/GenBank/DDBJ databases">
        <title>Whole genome sequencing of Sphingobium xenophagum OW59.</title>
        <authorList>
            <person name="Ohta Y."/>
            <person name="Nishi S."/>
            <person name="Hatada Y."/>
        </authorList>
    </citation>
    <scope>NUCLEOTIDE SEQUENCE [LARGE SCALE GENOMIC DNA]</scope>
    <source>
        <strain evidence="2 3">OW59</strain>
    </source>
</reference>
<keyword evidence="1" id="KW-1277">Toxin-antitoxin system</keyword>
<dbReference type="InterPro" id="IPR009956">
    <property type="entry name" value="Post-segregation_anti-tox_CcdA"/>
</dbReference>
<protein>
    <submittedName>
        <fullName evidence="2">Antitoxin CcdA</fullName>
    </submittedName>
</protein>
<name>A0A401J3Q8_SPHXE</name>
<organism evidence="2 3">
    <name type="scientific">Sphingobium xenophagum</name>
    <dbReference type="NCBI Taxonomy" id="121428"/>
    <lineage>
        <taxon>Bacteria</taxon>
        <taxon>Pseudomonadati</taxon>
        <taxon>Pseudomonadota</taxon>
        <taxon>Alphaproteobacteria</taxon>
        <taxon>Sphingomonadales</taxon>
        <taxon>Sphingomonadaceae</taxon>
        <taxon>Sphingobium</taxon>
    </lineage>
</organism>
<dbReference type="Proteomes" id="UP000290975">
    <property type="component" value="Unassembled WGS sequence"/>
</dbReference>
<keyword evidence="3" id="KW-1185">Reference proteome</keyword>
<evidence type="ECO:0000313" key="3">
    <source>
        <dbReference type="Proteomes" id="UP000290975"/>
    </source>
</evidence>
<proteinExistence type="predicted"/>